<feature type="coiled-coil region" evidence="1">
    <location>
        <begin position="21"/>
        <end position="48"/>
    </location>
</feature>
<evidence type="ECO:0000256" key="1">
    <source>
        <dbReference type="SAM" id="Coils"/>
    </source>
</evidence>
<feature type="non-terminal residue" evidence="2">
    <location>
        <position position="400"/>
    </location>
</feature>
<comment type="caution">
    <text evidence="2">The sequence shown here is derived from an EMBL/GenBank/DDBJ whole genome shotgun (WGS) entry which is preliminary data.</text>
</comment>
<name>A0A0F9AKU9_9ZZZZ</name>
<accession>A0A0F9AKU9</accession>
<organism evidence="2">
    <name type="scientific">marine sediment metagenome</name>
    <dbReference type="NCBI Taxonomy" id="412755"/>
    <lineage>
        <taxon>unclassified sequences</taxon>
        <taxon>metagenomes</taxon>
        <taxon>ecological metagenomes</taxon>
    </lineage>
</organism>
<sequence>RTPGLLDFGKRMAQDFQVARVQRDEREAQQQRSDIAAASEKFRKFEQENQPLTLQGAENILLTKQIQERQQKRLAATAPSIRPKDLGPARFLPAGIKLVVTGTDEARFNKETGAVEISQDILDSPGGVGTVAHEGGHARLSALPDKKGTLSGLRTAFDELTDKEKDRFFNSARKIMDQEGQGSRENRYQVGGEEEIFADAVTISMVKGENFIPTSLRKFLGESKDIDKQRLEQKLKNRFGGEDILKPSPKNNIEALDRLNLSKKDRDAVLGEISRRGDKNVSTLDVYRFANNIISGREAQLDKGQYAQAEIDFDGITTEDRKPIATTMNSNFEEIPLLLPPTTARGRLLADWQRQWKEAGYAPKVAERNAALAFDEQMKELEPRFREELQEQGFSEEDIE</sequence>
<dbReference type="AlphaFoldDB" id="A0A0F9AKU9"/>
<protein>
    <submittedName>
        <fullName evidence="2">Uncharacterized protein</fullName>
    </submittedName>
</protein>
<evidence type="ECO:0000313" key="2">
    <source>
        <dbReference type="EMBL" id="KKK79119.1"/>
    </source>
</evidence>
<keyword evidence="1" id="KW-0175">Coiled coil</keyword>
<gene>
    <name evidence="2" type="ORF">LCGC14_2836710</name>
</gene>
<feature type="non-terminal residue" evidence="2">
    <location>
        <position position="1"/>
    </location>
</feature>
<dbReference type="EMBL" id="LAZR01054174">
    <property type="protein sequence ID" value="KKK79119.1"/>
    <property type="molecule type" value="Genomic_DNA"/>
</dbReference>
<reference evidence="2" key="1">
    <citation type="journal article" date="2015" name="Nature">
        <title>Complex archaea that bridge the gap between prokaryotes and eukaryotes.</title>
        <authorList>
            <person name="Spang A."/>
            <person name="Saw J.H."/>
            <person name="Jorgensen S.L."/>
            <person name="Zaremba-Niedzwiedzka K."/>
            <person name="Martijn J."/>
            <person name="Lind A.E."/>
            <person name="van Eijk R."/>
            <person name="Schleper C."/>
            <person name="Guy L."/>
            <person name="Ettema T.J."/>
        </authorList>
    </citation>
    <scope>NUCLEOTIDE SEQUENCE</scope>
</reference>
<proteinExistence type="predicted"/>